<keyword evidence="3" id="KW-1185">Reference proteome</keyword>
<dbReference type="PRINTS" id="PR00981">
    <property type="entry name" value="TRNASYNTHSER"/>
</dbReference>
<dbReference type="SUPFAM" id="SSF55681">
    <property type="entry name" value="Class II aaRS and biotin synthetases"/>
    <property type="match status" value="1"/>
</dbReference>
<dbReference type="AlphaFoldDB" id="A0A2U1P395"/>
<dbReference type="GO" id="GO:0005524">
    <property type="term" value="F:ATP binding"/>
    <property type="evidence" value="ECO:0007669"/>
    <property type="project" value="InterPro"/>
</dbReference>
<dbReference type="STRING" id="35608.A0A2U1P395"/>
<feature type="region of interest" description="Disordered" evidence="1">
    <location>
        <begin position="1"/>
        <end position="28"/>
    </location>
</feature>
<dbReference type="EMBL" id="PKPP01001747">
    <property type="protein sequence ID" value="PWA80244.1"/>
    <property type="molecule type" value="Genomic_DNA"/>
</dbReference>
<dbReference type="Gene3D" id="3.30.930.10">
    <property type="entry name" value="Bira Bifunctional Protein, Domain 2"/>
    <property type="match status" value="2"/>
</dbReference>
<evidence type="ECO:0000313" key="2">
    <source>
        <dbReference type="EMBL" id="PWA80244.1"/>
    </source>
</evidence>
<dbReference type="InterPro" id="IPR045864">
    <property type="entry name" value="aa-tRNA-synth_II/BPL/LPL"/>
</dbReference>
<dbReference type="PANTHER" id="PTHR11778">
    <property type="entry name" value="SERYL-TRNA SYNTHETASE"/>
    <property type="match status" value="1"/>
</dbReference>
<evidence type="ECO:0000313" key="3">
    <source>
        <dbReference type="Proteomes" id="UP000245207"/>
    </source>
</evidence>
<dbReference type="InterPro" id="IPR002317">
    <property type="entry name" value="Ser-tRNA-ligase_type_1"/>
</dbReference>
<name>A0A2U1P395_ARTAN</name>
<comment type="caution">
    <text evidence="2">The sequence shown here is derived from an EMBL/GenBank/DDBJ whole genome shotgun (WGS) entry which is preliminary data.</text>
</comment>
<dbReference type="GO" id="GO:0004828">
    <property type="term" value="F:serine-tRNA ligase activity"/>
    <property type="evidence" value="ECO:0007669"/>
    <property type="project" value="InterPro"/>
</dbReference>
<protein>
    <submittedName>
        <fullName evidence="2">Uncharacterized protein</fullName>
    </submittedName>
</protein>
<organism evidence="2 3">
    <name type="scientific">Artemisia annua</name>
    <name type="common">Sweet wormwood</name>
    <dbReference type="NCBI Taxonomy" id="35608"/>
    <lineage>
        <taxon>Eukaryota</taxon>
        <taxon>Viridiplantae</taxon>
        <taxon>Streptophyta</taxon>
        <taxon>Embryophyta</taxon>
        <taxon>Tracheophyta</taxon>
        <taxon>Spermatophyta</taxon>
        <taxon>Magnoliopsida</taxon>
        <taxon>eudicotyledons</taxon>
        <taxon>Gunneridae</taxon>
        <taxon>Pentapetalae</taxon>
        <taxon>asterids</taxon>
        <taxon>campanulids</taxon>
        <taxon>Asterales</taxon>
        <taxon>Asteraceae</taxon>
        <taxon>Asteroideae</taxon>
        <taxon>Anthemideae</taxon>
        <taxon>Artemisiinae</taxon>
        <taxon>Artemisia</taxon>
    </lineage>
</organism>
<reference evidence="2 3" key="1">
    <citation type="journal article" date="2018" name="Mol. Plant">
        <title>The genome of Artemisia annua provides insight into the evolution of Asteraceae family and artemisinin biosynthesis.</title>
        <authorList>
            <person name="Shen Q."/>
            <person name="Zhang L."/>
            <person name="Liao Z."/>
            <person name="Wang S."/>
            <person name="Yan T."/>
            <person name="Shi P."/>
            <person name="Liu M."/>
            <person name="Fu X."/>
            <person name="Pan Q."/>
            <person name="Wang Y."/>
            <person name="Lv Z."/>
            <person name="Lu X."/>
            <person name="Zhang F."/>
            <person name="Jiang W."/>
            <person name="Ma Y."/>
            <person name="Chen M."/>
            <person name="Hao X."/>
            <person name="Li L."/>
            <person name="Tang Y."/>
            <person name="Lv G."/>
            <person name="Zhou Y."/>
            <person name="Sun X."/>
            <person name="Brodelius P.E."/>
            <person name="Rose J.K.C."/>
            <person name="Tang K."/>
        </authorList>
    </citation>
    <scope>NUCLEOTIDE SEQUENCE [LARGE SCALE GENOMIC DNA]</scope>
    <source>
        <strain evidence="3">cv. Huhao1</strain>
        <tissue evidence="2">Leaf</tissue>
    </source>
</reference>
<gene>
    <name evidence="2" type="ORF">CTI12_AA197300</name>
</gene>
<dbReference type="GO" id="GO:0006434">
    <property type="term" value="P:seryl-tRNA aminoacylation"/>
    <property type="evidence" value="ECO:0007669"/>
    <property type="project" value="InterPro"/>
</dbReference>
<evidence type="ECO:0000256" key="1">
    <source>
        <dbReference type="SAM" id="MobiDB-lite"/>
    </source>
</evidence>
<proteinExistence type="predicted"/>
<dbReference type="OrthoDB" id="10264585at2759"/>
<accession>A0A2U1P395</accession>
<sequence length="238" mass="27292">MNKYTNGHFSHSILSNNPPTRRSLSSLISHPSQISHTSTVLIDNHHRNRNSTVVIDRLHHPWHPNSTFVIDNLTQAHRHHHLCLVMDRNPNSGTVVTITVIKLVVESRISATALEVPRNVLFIDEKCIVCLTKVFVIDVMEYECMKEMTKYLIATAEQPLCAYHKDDLIGPKELPIRYIYLRWQFQLKKVLLKRLKLPYQVVEIVSGALNDAAAKKYDLEAWFPASAAYRELVSCSNL</sequence>
<dbReference type="Proteomes" id="UP000245207">
    <property type="component" value="Unassembled WGS sequence"/>
</dbReference>